<gene>
    <name evidence="1" type="ORF">GL300_18040</name>
</gene>
<dbReference type="AlphaFoldDB" id="A0A844HLG9"/>
<comment type="caution">
    <text evidence="1">The sequence shown here is derived from an EMBL/GenBank/DDBJ whole genome shotgun (WGS) entry which is preliminary data.</text>
</comment>
<accession>A0A844HLG9</accession>
<protein>
    <recommendedName>
        <fullName evidence="3">Holliday junction resolvasome RuvABC endonuclease subunit</fullName>
    </recommendedName>
</protein>
<evidence type="ECO:0008006" key="3">
    <source>
        <dbReference type="Google" id="ProtNLM"/>
    </source>
</evidence>
<evidence type="ECO:0000313" key="1">
    <source>
        <dbReference type="EMBL" id="MTH61113.1"/>
    </source>
</evidence>
<name>A0A844HLG9_9RHOB</name>
<sequence>MPLIRLAAFDGALANFGMAKLIFDTDTEALSVLDLKLVKTEKSKVKQVRSSSDDLRRSRENALAAHDWLKDCVTVFVEVPTGGQDAKATRAFGIITGIYASLLREPVEVSPAETKLAAVGTRTASKEEMIEWAVGKFPDAPWLRAKSNGPKWKKGDLLGDNEHLADAVAIAHAGIKLPVFQQMKAMIAAMPRAA</sequence>
<evidence type="ECO:0000313" key="2">
    <source>
        <dbReference type="Proteomes" id="UP000449846"/>
    </source>
</evidence>
<dbReference type="GO" id="GO:0003676">
    <property type="term" value="F:nucleic acid binding"/>
    <property type="evidence" value="ECO:0007669"/>
    <property type="project" value="InterPro"/>
</dbReference>
<keyword evidence="2" id="KW-1185">Reference proteome</keyword>
<dbReference type="OrthoDB" id="8444967at2"/>
<proteinExistence type="predicted"/>
<dbReference type="Gene3D" id="3.30.420.10">
    <property type="entry name" value="Ribonuclease H-like superfamily/Ribonuclease H"/>
    <property type="match status" value="1"/>
</dbReference>
<dbReference type="EMBL" id="WMIG01000013">
    <property type="protein sequence ID" value="MTH61113.1"/>
    <property type="molecule type" value="Genomic_DNA"/>
</dbReference>
<dbReference type="RefSeq" id="WP_155041056.1">
    <property type="nucleotide sequence ID" value="NZ_WMIG01000013.1"/>
</dbReference>
<organism evidence="1 2">
    <name type="scientific">Paracoccus litorisediminis</name>
    <dbReference type="NCBI Taxonomy" id="2006130"/>
    <lineage>
        <taxon>Bacteria</taxon>
        <taxon>Pseudomonadati</taxon>
        <taxon>Pseudomonadota</taxon>
        <taxon>Alphaproteobacteria</taxon>
        <taxon>Rhodobacterales</taxon>
        <taxon>Paracoccaceae</taxon>
        <taxon>Paracoccus</taxon>
    </lineage>
</organism>
<dbReference type="Proteomes" id="UP000449846">
    <property type="component" value="Unassembled WGS sequence"/>
</dbReference>
<reference evidence="1 2" key="1">
    <citation type="submission" date="2019-11" db="EMBL/GenBank/DDBJ databases">
        <authorList>
            <person name="Dong K."/>
        </authorList>
    </citation>
    <scope>NUCLEOTIDE SEQUENCE [LARGE SCALE GENOMIC DNA]</scope>
    <source>
        <strain evidence="1 2">NBRC 112902</strain>
    </source>
</reference>
<dbReference type="InterPro" id="IPR036397">
    <property type="entry name" value="RNaseH_sf"/>
</dbReference>